<proteinExistence type="predicted"/>
<accession>A0AAV6UM12</accession>
<evidence type="ECO:0000313" key="1">
    <source>
        <dbReference type="EMBL" id="KAG8185301.1"/>
    </source>
</evidence>
<reference evidence="1 2" key="1">
    <citation type="journal article" date="2022" name="Nat. Ecol. Evol.">
        <title>A masculinizing supergene underlies an exaggerated male reproductive morph in a spider.</title>
        <authorList>
            <person name="Hendrickx F."/>
            <person name="De Corte Z."/>
            <person name="Sonet G."/>
            <person name="Van Belleghem S.M."/>
            <person name="Kostlbacher S."/>
            <person name="Vangestel C."/>
        </authorList>
    </citation>
    <scope>NUCLEOTIDE SEQUENCE [LARGE SCALE GENOMIC DNA]</scope>
    <source>
        <strain evidence="1">W744_W776</strain>
    </source>
</reference>
<dbReference type="Proteomes" id="UP000827092">
    <property type="component" value="Unassembled WGS sequence"/>
</dbReference>
<comment type="caution">
    <text evidence="1">The sequence shown here is derived from an EMBL/GenBank/DDBJ whole genome shotgun (WGS) entry which is preliminary data.</text>
</comment>
<gene>
    <name evidence="1" type="ORF">JTE90_023909</name>
</gene>
<name>A0AAV6UM12_9ARAC</name>
<keyword evidence="2" id="KW-1185">Reference proteome</keyword>
<protein>
    <submittedName>
        <fullName evidence="1">Uncharacterized protein</fullName>
    </submittedName>
</protein>
<evidence type="ECO:0000313" key="2">
    <source>
        <dbReference type="Proteomes" id="UP000827092"/>
    </source>
</evidence>
<dbReference type="EMBL" id="JAFNEN010000341">
    <property type="protein sequence ID" value="KAG8185301.1"/>
    <property type="molecule type" value="Genomic_DNA"/>
</dbReference>
<sequence>MKNYIEVCVENNEIIPCFEDSWCLTEGKVMAIYDALKKEEKKKDPVSEDLRELLDSLKSEFREYSYVGLNEFFPETLTFENIVQCTKAAIFDYQYSKQEYKRRCYTLGKVLIALNDRYCKEKVFKDKRETWDEYIQKFFKENGLKMKSTCEKNLRRFSRDIDPYTKLLFTDKSYTELRRILPKIRQGLELFPMEKEFWCTDVQTCCAIQTP</sequence>
<dbReference type="AlphaFoldDB" id="A0AAV6UM12"/>
<organism evidence="1 2">
    <name type="scientific">Oedothorax gibbosus</name>
    <dbReference type="NCBI Taxonomy" id="931172"/>
    <lineage>
        <taxon>Eukaryota</taxon>
        <taxon>Metazoa</taxon>
        <taxon>Ecdysozoa</taxon>
        <taxon>Arthropoda</taxon>
        <taxon>Chelicerata</taxon>
        <taxon>Arachnida</taxon>
        <taxon>Araneae</taxon>
        <taxon>Araneomorphae</taxon>
        <taxon>Entelegynae</taxon>
        <taxon>Araneoidea</taxon>
        <taxon>Linyphiidae</taxon>
        <taxon>Erigoninae</taxon>
        <taxon>Oedothorax</taxon>
    </lineage>
</organism>